<sequence>MDTNMDGKVAIVTGGSRGIGKAIAASLAGAGARVMITSRKADACEAAVAELGELTGGDLAFEAGHAGRQEDIQRVVDATLATFGGVDVLVNNAATNPYAGPTIDVDVPRWEKTFEVNVTGPLVWTQACWRAWMSEHGGGVINISSVGGLSTNPILGPYDITKAALIHLTKQLAAELGPGVRVNAIAPGLIKTDFARALWEGGQGEVVAKAYPLKRLGEPEDIAAAALYLASEASGWVTGLTMIVDGGGLIGFSKIA</sequence>
<dbReference type="PANTHER" id="PTHR43943">
    <property type="entry name" value="DEHYDROGENASE/REDUCTASE (SDR FAMILY) MEMBER 4"/>
    <property type="match status" value="1"/>
</dbReference>
<proteinExistence type="inferred from homology"/>
<dbReference type="InterPro" id="IPR036291">
    <property type="entry name" value="NAD(P)-bd_dom_sf"/>
</dbReference>
<dbReference type="NCBIfam" id="NF005559">
    <property type="entry name" value="PRK07231.1"/>
    <property type="match status" value="1"/>
</dbReference>
<accession>A0A381RTY2</accession>
<reference evidence="2" key="1">
    <citation type="submission" date="2018-05" db="EMBL/GenBank/DDBJ databases">
        <authorList>
            <person name="Lanie J.A."/>
            <person name="Ng W.-L."/>
            <person name="Kazmierczak K.M."/>
            <person name="Andrzejewski T.M."/>
            <person name="Davidsen T.M."/>
            <person name="Wayne K.J."/>
            <person name="Tettelin H."/>
            <person name="Glass J.I."/>
            <person name="Rusch D."/>
            <person name="Podicherti R."/>
            <person name="Tsui H.-C.T."/>
            <person name="Winkler M.E."/>
        </authorList>
    </citation>
    <scope>NUCLEOTIDE SEQUENCE</scope>
</reference>
<dbReference type="PRINTS" id="PR00081">
    <property type="entry name" value="GDHRDH"/>
</dbReference>
<evidence type="ECO:0000313" key="2">
    <source>
        <dbReference type="EMBL" id="SUZ94428.1"/>
    </source>
</evidence>
<name>A0A381RTY2_9ZZZZ</name>
<dbReference type="InterPro" id="IPR002347">
    <property type="entry name" value="SDR_fam"/>
</dbReference>
<organism evidence="2">
    <name type="scientific">marine metagenome</name>
    <dbReference type="NCBI Taxonomy" id="408172"/>
    <lineage>
        <taxon>unclassified sequences</taxon>
        <taxon>metagenomes</taxon>
        <taxon>ecological metagenomes</taxon>
    </lineage>
</organism>
<dbReference type="SUPFAM" id="SSF51735">
    <property type="entry name" value="NAD(P)-binding Rossmann-fold domains"/>
    <property type="match status" value="1"/>
</dbReference>
<dbReference type="CDD" id="cd05233">
    <property type="entry name" value="SDR_c"/>
    <property type="match status" value="1"/>
</dbReference>
<dbReference type="Pfam" id="PF13561">
    <property type="entry name" value="adh_short_C2"/>
    <property type="match status" value="1"/>
</dbReference>
<dbReference type="PANTHER" id="PTHR43943:SF2">
    <property type="entry name" value="DEHYDROGENASE_REDUCTASE 4"/>
    <property type="match status" value="1"/>
</dbReference>
<evidence type="ECO:0000256" key="1">
    <source>
        <dbReference type="ARBA" id="ARBA00006484"/>
    </source>
</evidence>
<comment type="similarity">
    <text evidence="1">Belongs to the short-chain dehydrogenases/reductases (SDR) family.</text>
</comment>
<dbReference type="Gene3D" id="3.40.50.720">
    <property type="entry name" value="NAD(P)-binding Rossmann-like Domain"/>
    <property type="match status" value="1"/>
</dbReference>
<gene>
    <name evidence="2" type="ORF">METZ01_LOCUS47282</name>
</gene>
<dbReference type="FunFam" id="3.40.50.720:FF:000084">
    <property type="entry name" value="Short-chain dehydrogenase reductase"/>
    <property type="match status" value="1"/>
</dbReference>
<dbReference type="AlphaFoldDB" id="A0A381RTY2"/>
<protein>
    <submittedName>
        <fullName evidence="2">Uncharacterized protein</fullName>
    </submittedName>
</protein>
<dbReference type="EMBL" id="UINC01002234">
    <property type="protein sequence ID" value="SUZ94428.1"/>
    <property type="molecule type" value="Genomic_DNA"/>
</dbReference>
<dbReference type="PRINTS" id="PR00080">
    <property type="entry name" value="SDRFAMILY"/>
</dbReference>